<evidence type="ECO:0000313" key="4">
    <source>
        <dbReference type="EMBL" id="QXJ36456.1"/>
    </source>
</evidence>
<organism evidence="4 5">
    <name type="scientific">Saccharolobus shibatae</name>
    <dbReference type="NCBI Taxonomy" id="2286"/>
    <lineage>
        <taxon>Archaea</taxon>
        <taxon>Thermoproteota</taxon>
        <taxon>Thermoprotei</taxon>
        <taxon>Sulfolobales</taxon>
        <taxon>Sulfolobaceae</taxon>
        <taxon>Saccharolobus</taxon>
    </lineage>
</organism>
<evidence type="ECO:0000313" key="3">
    <source>
        <dbReference type="EMBL" id="QXJ33341.1"/>
    </source>
</evidence>
<dbReference type="Proteomes" id="UP000693941">
    <property type="component" value="Chromosome"/>
</dbReference>
<dbReference type="SUPFAM" id="SSF58100">
    <property type="entry name" value="Bacterial hemolysins"/>
    <property type="match status" value="1"/>
</dbReference>
<name>A0A8F5C3R6_9CREN</name>
<dbReference type="EMBL" id="CP077715">
    <property type="protein sequence ID" value="QXJ33341.1"/>
    <property type="molecule type" value="Genomic_DNA"/>
</dbReference>
<keyword evidence="5" id="KW-1185">Reference proteome</keyword>
<dbReference type="AlphaFoldDB" id="A0A8F5C3R6"/>
<protein>
    <submittedName>
        <fullName evidence="4">Uncharacterized protein</fullName>
    </submittedName>
</protein>
<evidence type="ECO:0000313" key="5">
    <source>
        <dbReference type="Proteomes" id="UP000694036"/>
    </source>
</evidence>
<dbReference type="Gene3D" id="1.20.5.340">
    <property type="match status" value="1"/>
</dbReference>
<gene>
    <name evidence="3" type="ORF">J5U21_03016</name>
    <name evidence="4" type="ORF">J5U22_03027</name>
</gene>
<dbReference type="Proteomes" id="UP000694036">
    <property type="component" value="Chromosome"/>
</dbReference>
<keyword evidence="1" id="KW-0175">Coiled coil</keyword>
<sequence length="400" mass="41608">MKKTFVLSTLILISVVALVSTAVYTSGNVTFYSPSVNNQIYYVGKSVTIDAVVPTQFAGQGATINVFYPNSTLAASIPTTVNATGGIYVPNAYTFTNVIGIWQITVEVAGGVAVGTINVNVTTPAIAPIILTLQNLAMYENSYPQFIELANGIITSVVMQNGTVNVVGYVYNSTVAPLSGATVSLTLTIPTVGTKTFTTTTAANGSFMLSFQVPQLPNSQSSSSLNLISSYLITGSLTISYGSHTVTYNVFVTAIPNYLSVINALNNQVNTLRTEISSLNATITSLNKSLANANAQISTLQSEISTLNSEIGKLNSTVGSLSSQLSSLSSQYTALSNQVTALNGKISNLSASLGTLSSEVASLRSTVGSLTTIAYGGIIAGIIGLIVAIVAIVLVMRRIS</sequence>
<evidence type="ECO:0000256" key="1">
    <source>
        <dbReference type="SAM" id="Coils"/>
    </source>
</evidence>
<keyword evidence="2" id="KW-1133">Transmembrane helix</keyword>
<feature type="transmembrane region" description="Helical" evidence="2">
    <location>
        <begin position="373"/>
        <end position="396"/>
    </location>
</feature>
<reference evidence="4 5" key="1">
    <citation type="journal article" date="2021" name="Environ. Microbiol.">
        <title>New insights into the diversity and evolution of the archaeal mobilome from three complete genomes of Saccharolobus shibatae.</title>
        <authorList>
            <person name="Medvedeva S."/>
            <person name="Brandt D."/>
            <person name="Cvirkaite-Krupovic V."/>
            <person name="Liu Y."/>
            <person name="Severinov K."/>
            <person name="Ishino S."/>
            <person name="Ishino Y."/>
            <person name="Prangishvili D."/>
            <person name="Kalinowski J."/>
            <person name="Krupovic M."/>
        </authorList>
    </citation>
    <scope>NUCLEOTIDE SEQUENCE [LARGE SCALE GENOMIC DNA]</scope>
    <source>
        <strain evidence="3">BEU9</strain>
        <strain evidence="4 5">S38A</strain>
    </source>
</reference>
<feature type="coiled-coil region" evidence="1">
    <location>
        <begin position="262"/>
        <end position="317"/>
    </location>
</feature>
<proteinExistence type="predicted"/>
<evidence type="ECO:0000256" key="2">
    <source>
        <dbReference type="SAM" id="Phobius"/>
    </source>
</evidence>
<dbReference type="Gene3D" id="1.20.1270.70">
    <property type="entry name" value="Designed single chain three-helix bundle"/>
    <property type="match status" value="1"/>
</dbReference>
<accession>A0A8F5C3R6</accession>
<keyword evidence="2" id="KW-0812">Transmembrane</keyword>
<keyword evidence="2" id="KW-0472">Membrane</keyword>
<dbReference type="EMBL" id="CP077713">
    <property type="protein sequence ID" value="QXJ36456.1"/>
    <property type="molecule type" value="Genomic_DNA"/>
</dbReference>